<keyword evidence="4" id="KW-1185">Reference proteome</keyword>
<comment type="caution">
    <text evidence="3">The sequence shown here is derived from an EMBL/GenBank/DDBJ whole genome shotgun (WGS) entry which is preliminary data.</text>
</comment>
<feature type="compositionally biased region" description="Basic and acidic residues" evidence="1">
    <location>
        <begin position="142"/>
        <end position="161"/>
    </location>
</feature>
<keyword evidence="2" id="KW-1133">Transmembrane helix</keyword>
<keyword evidence="2" id="KW-0812">Transmembrane</keyword>
<protein>
    <submittedName>
        <fullName evidence="3">Uncharacterized protein</fullName>
    </submittedName>
</protein>
<evidence type="ECO:0000256" key="1">
    <source>
        <dbReference type="SAM" id="MobiDB-lite"/>
    </source>
</evidence>
<dbReference type="AlphaFoldDB" id="A0A1E5PI02"/>
<name>A0A1E5PI02_9ACTN</name>
<dbReference type="EMBL" id="MEHJ01000001">
    <property type="protein sequence ID" value="OEJ29085.1"/>
    <property type="molecule type" value="Genomic_DNA"/>
</dbReference>
<dbReference type="RefSeq" id="WP_069935901.1">
    <property type="nucleotide sequence ID" value="NZ_MEHJ01000001.1"/>
</dbReference>
<proteinExistence type="predicted"/>
<feature type="region of interest" description="Disordered" evidence="1">
    <location>
        <begin position="141"/>
        <end position="161"/>
    </location>
</feature>
<keyword evidence="2" id="KW-0472">Membrane</keyword>
<accession>A0A1E5PI02</accession>
<evidence type="ECO:0000256" key="2">
    <source>
        <dbReference type="SAM" id="Phobius"/>
    </source>
</evidence>
<gene>
    <name evidence="3" type="ORF">AS594_36440</name>
</gene>
<reference evidence="3 4" key="1">
    <citation type="submission" date="2016-08" db="EMBL/GenBank/DDBJ databases">
        <title>Complete genome sequence of Streptomyces agglomeratus strain 6-3-2, a novel anti-MRSA actinomycete isolated from Wuli of Tebit, China.</title>
        <authorList>
            <person name="Chen X."/>
        </authorList>
    </citation>
    <scope>NUCLEOTIDE SEQUENCE [LARGE SCALE GENOMIC DNA]</scope>
    <source>
        <strain evidence="3 4">6-3-2</strain>
    </source>
</reference>
<dbReference type="Proteomes" id="UP000095759">
    <property type="component" value="Unassembled WGS sequence"/>
</dbReference>
<evidence type="ECO:0000313" key="3">
    <source>
        <dbReference type="EMBL" id="OEJ29085.1"/>
    </source>
</evidence>
<organism evidence="3 4">
    <name type="scientific">Streptomyces agglomeratus</name>
    <dbReference type="NCBI Taxonomy" id="285458"/>
    <lineage>
        <taxon>Bacteria</taxon>
        <taxon>Bacillati</taxon>
        <taxon>Actinomycetota</taxon>
        <taxon>Actinomycetes</taxon>
        <taxon>Kitasatosporales</taxon>
        <taxon>Streptomycetaceae</taxon>
        <taxon>Streptomyces</taxon>
    </lineage>
</organism>
<sequence>MTTIDLVDGVIGFIGDLPGHAERLADSVMANVWWVALVALAAGGAAAAVRWALSHGPMSKRTALEVLPTTGFDPKPEEVIRFGHQMARAHKSVSRWLFSSTRTSALRVRFTCSNGSLSMRVEGPDRAMSVLRHQGYAQVEMRPVEGDGRATRERPQIRLGS</sequence>
<evidence type="ECO:0000313" key="4">
    <source>
        <dbReference type="Proteomes" id="UP000095759"/>
    </source>
</evidence>
<feature type="transmembrane region" description="Helical" evidence="2">
    <location>
        <begin position="32"/>
        <end position="53"/>
    </location>
</feature>
<dbReference type="OrthoDB" id="4305003at2"/>